<name>A0AAV4VZN6_CAEEX</name>
<dbReference type="Proteomes" id="UP001054945">
    <property type="component" value="Unassembled WGS sequence"/>
</dbReference>
<organism evidence="1 2">
    <name type="scientific">Caerostris extrusa</name>
    <name type="common">Bark spider</name>
    <name type="synonym">Caerostris bankana</name>
    <dbReference type="NCBI Taxonomy" id="172846"/>
    <lineage>
        <taxon>Eukaryota</taxon>
        <taxon>Metazoa</taxon>
        <taxon>Ecdysozoa</taxon>
        <taxon>Arthropoda</taxon>
        <taxon>Chelicerata</taxon>
        <taxon>Arachnida</taxon>
        <taxon>Araneae</taxon>
        <taxon>Araneomorphae</taxon>
        <taxon>Entelegynae</taxon>
        <taxon>Araneoidea</taxon>
        <taxon>Araneidae</taxon>
        <taxon>Caerostris</taxon>
    </lineage>
</organism>
<keyword evidence="2" id="KW-1185">Reference proteome</keyword>
<sequence length="122" mass="13791">MRHYRSAEKYLYSKCGTESDCQISLHTSLFSHHTVDVFIDGRAISVGYNNIPTTPDPEFQPFRSSLSLSLQLTLRCSNDDRILLAIPSFPRASVCLKISHFSISRKGEKIKTESSQTQSNLH</sequence>
<reference evidence="1 2" key="1">
    <citation type="submission" date="2021-06" db="EMBL/GenBank/DDBJ databases">
        <title>Caerostris extrusa draft genome.</title>
        <authorList>
            <person name="Kono N."/>
            <person name="Arakawa K."/>
        </authorList>
    </citation>
    <scope>NUCLEOTIDE SEQUENCE [LARGE SCALE GENOMIC DNA]</scope>
</reference>
<gene>
    <name evidence="1" type="ORF">CEXT_485641</name>
</gene>
<proteinExistence type="predicted"/>
<dbReference type="AlphaFoldDB" id="A0AAV4VZN6"/>
<evidence type="ECO:0000313" key="2">
    <source>
        <dbReference type="Proteomes" id="UP001054945"/>
    </source>
</evidence>
<accession>A0AAV4VZN6</accession>
<comment type="caution">
    <text evidence="1">The sequence shown here is derived from an EMBL/GenBank/DDBJ whole genome shotgun (WGS) entry which is preliminary data.</text>
</comment>
<dbReference type="EMBL" id="BPLR01015323">
    <property type="protein sequence ID" value="GIY75305.1"/>
    <property type="molecule type" value="Genomic_DNA"/>
</dbReference>
<protein>
    <submittedName>
        <fullName evidence="1">Uncharacterized protein</fullName>
    </submittedName>
</protein>
<evidence type="ECO:0000313" key="1">
    <source>
        <dbReference type="EMBL" id="GIY75305.1"/>
    </source>
</evidence>